<sequence length="52" mass="5691">MLKPTPWNLFSALDDAAALESGSRMQQSTSESPCFLPSSLLRELLIQRPANA</sequence>
<organism evidence="1 2">
    <name type="scientific">Marasmiellus scandens</name>
    <dbReference type="NCBI Taxonomy" id="2682957"/>
    <lineage>
        <taxon>Eukaryota</taxon>
        <taxon>Fungi</taxon>
        <taxon>Dikarya</taxon>
        <taxon>Basidiomycota</taxon>
        <taxon>Agaricomycotina</taxon>
        <taxon>Agaricomycetes</taxon>
        <taxon>Agaricomycetidae</taxon>
        <taxon>Agaricales</taxon>
        <taxon>Marasmiineae</taxon>
        <taxon>Omphalotaceae</taxon>
        <taxon>Marasmiellus</taxon>
    </lineage>
</organism>
<evidence type="ECO:0000313" key="1">
    <source>
        <dbReference type="EMBL" id="KAK7456999.1"/>
    </source>
</evidence>
<accession>A0ABR1JDX3</accession>
<protein>
    <submittedName>
        <fullName evidence="1">Uncharacterized protein</fullName>
    </submittedName>
</protein>
<dbReference type="Proteomes" id="UP001498398">
    <property type="component" value="Unassembled WGS sequence"/>
</dbReference>
<dbReference type="EMBL" id="JBANRG010000020">
    <property type="protein sequence ID" value="KAK7456999.1"/>
    <property type="molecule type" value="Genomic_DNA"/>
</dbReference>
<comment type="caution">
    <text evidence="1">The sequence shown here is derived from an EMBL/GenBank/DDBJ whole genome shotgun (WGS) entry which is preliminary data.</text>
</comment>
<gene>
    <name evidence="1" type="ORF">VKT23_010302</name>
</gene>
<proteinExistence type="predicted"/>
<reference evidence="1 2" key="1">
    <citation type="submission" date="2024-01" db="EMBL/GenBank/DDBJ databases">
        <title>A draft genome for the cacao thread blight pathogen Marasmiellus scandens.</title>
        <authorList>
            <person name="Baruah I.K."/>
            <person name="Leung J."/>
            <person name="Bukari Y."/>
            <person name="Amoako-Attah I."/>
            <person name="Meinhardt L.W."/>
            <person name="Bailey B.A."/>
            <person name="Cohen S.P."/>
        </authorList>
    </citation>
    <scope>NUCLEOTIDE SEQUENCE [LARGE SCALE GENOMIC DNA]</scope>
    <source>
        <strain evidence="1 2">GH-19</strain>
    </source>
</reference>
<name>A0ABR1JDX3_9AGAR</name>
<keyword evidence="2" id="KW-1185">Reference proteome</keyword>
<evidence type="ECO:0000313" key="2">
    <source>
        <dbReference type="Proteomes" id="UP001498398"/>
    </source>
</evidence>